<name>A0A0F9SYA6_9ZZZZ</name>
<organism evidence="1">
    <name type="scientific">marine sediment metagenome</name>
    <dbReference type="NCBI Taxonomy" id="412755"/>
    <lineage>
        <taxon>unclassified sequences</taxon>
        <taxon>metagenomes</taxon>
        <taxon>ecological metagenomes</taxon>
    </lineage>
</organism>
<dbReference type="AlphaFoldDB" id="A0A0F9SYA6"/>
<sequence>MQPEKKVYVYRVLIGCIVIQRLKIKKEKVE</sequence>
<gene>
    <name evidence="1" type="ORF">LCGC14_0416530</name>
</gene>
<evidence type="ECO:0000313" key="1">
    <source>
        <dbReference type="EMBL" id="KKN71904.1"/>
    </source>
</evidence>
<comment type="caution">
    <text evidence="1">The sequence shown here is derived from an EMBL/GenBank/DDBJ whole genome shotgun (WGS) entry which is preliminary data.</text>
</comment>
<reference evidence="1" key="1">
    <citation type="journal article" date="2015" name="Nature">
        <title>Complex archaea that bridge the gap between prokaryotes and eukaryotes.</title>
        <authorList>
            <person name="Spang A."/>
            <person name="Saw J.H."/>
            <person name="Jorgensen S.L."/>
            <person name="Zaremba-Niedzwiedzka K."/>
            <person name="Martijn J."/>
            <person name="Lind A.E."/>
            <person name="van Eijk R."/>
            <person name="Schleper C."/>
            <person name="Guy L."/>
            <person name="Ettema T.J."/>
        </authorList>
    </citation>
    <scope>NUCLEOTIDE SEQUENCE</scope>
</reference>
<dbReference type="EMBL" id="LAZR01000374">
    <property type="protein sequence ID" value="KKN71904.1"/>
    <property type="molecule type" value="Genomic_DNA"/>
</dbReference>
<proteinExistence type="predicted"/>
<protein>
    <submittedName>
        <fullName evidence="1">Uncharacterized protein</fullName>
    </submittedName>
</protein>
<accession>A0A0F9SYA6</accession>